<protein>
    <submittedName>
        <fullName evidence="2">Uncharacterized protein</fullName>
    </submittedName>
</protein>
<evidence type="ECO:0000313" key="2">
    <source>
        <dbReference type="EMBL" id="RDW87061.1"/>
    </source>
</evidence>
<dbReference type="RefSeq" id="XP_026606585.1">
    <property type="nucleotide sequence ID" value="XM_026745719.1"/>
</dbReference>
<dbReference type="AlphaFoldDB" id="A0A3D8SLK3"/>
<evidence type="ECO:0000256" key="1">
    <source>
        <dbReference type="SAM" id="Phobius"/>
    </source>
</evidence>
<proteinExistence type="predicted"/>
<comment type="caution">
    <text evidence="2">The sequence shown here is derived from an EMBL/GenBank/DDBJ whole genome shotgun (WGS) entry which is preliminary data.</text>
</comment>
<keyword evidence="1" id="KW-0812">Transmembrane</keyword>
<dbReference type="EMBL" id="PVWQ01000003">
    <property type="protein sequence ID" value="RDW87061.1"/>
    <property type="molecule type" value="Genomic_DNA"/>
</dbReference>
<keyword evidence="3" id="KW-1185">Reference proteome</keyword>
<keyword evidence="1" id="KW-1133">Transmembrane helix</keyword>
<sequence length="447" mass="50839">MPVDPKRAHLGVCAEKYVYQLRKPDPKPYWEELEGIKELFDYRVQEHIDSCMHNLDKLKRLIPEIPLSEKPHAQIRYAFKKAAGNGSLGIYNYLRSLFVEDMTAYSAFCAKAANTGFPWWSDNEEEEEWCRLRSVFGDGKSYVYYTDLGEAFCSALEANDLCGSPGDIDHFAIADHIMAIVYDGPNYGAAVGKAHGYGEYYARDRFAEKAVGKAIQLGYPYERFAERMAAFQACGEDVLGTILAAAVNDNCMDVFERALSNLVSEERKSAFRKAQENESTWQKGWKWTLEHAVELAIIQAIWKERNFFRPTFAMMIFPVYLDARLPCGSLRRFCIEPLEGFTVALCRASMTHDQCKELIRRFRDPFDMPDEFRGVLLDRRREDSGAPVLKWCGLVRGLHRRKRLLARPSFDASAVGERDTTSTLLSFIASAVIFCVGVLFAVSCTRG</sequence>
<organism evidence="2 3">
    <name type="scientific">Aspergillus mulundensis</name>
    <dbReference type="NCBI Taxonomy" id="1810919"/>
    <lineage>
        <taxon>Eukaryota</taxon>
        <taxon>Fungi</taxon>
        <taxon>Dikarya</taxon>
        <taxon>Ascomycota</taxon>
        <taxon>Pezizomycotina</taxon>
        <taxon>Eurotiomycetes</taxon>
        <taxon>Eurotiomycetidae</taxon>
        <taxon>Eurotiales</taxon>
        <taxon>Aspergillaceae</taxon>
        <taxon>Aspergillus</taxon>
        <taxon>Aspergillus subgen. Nidulantes</taxon>
    </lineage>
</organism>
<reference evidence="2 3" key="1">
    <citation type="journal article" date="2018" name="IMA Fungus">
        <title>IMA Genome-F 9: Draft genome sequence of Annulohypoxylon stygium, Aspergillus mulundensis, Berkeleyomyces basicola (syn. Thielaviopsis basicola), Ceratocystis smalleyi, two Cercospora beticola strains, Coleophoma cylindrospora, Fusarium fracticaudum, Phialophora cf. hyalina, and Morchella septimelata.</title>
        <authorList>
            <person name="Wingfield B.D."/>
            <person name="Bills G.F."/>
            <person name="Dong Y."/>
            <person name="Huang W."/>
            <person name="Nel W.J."/>
            <person name="Swalarsk-Parry B.S."/>
            <person name="Vaghefi N."/>
            <person name="Wilken P.M."/>
            <person name="An Z."/>
            <person name="de Beer Z.W."/>
            <person name="De Vos L."/>
            <person name="Chen L."/>
            <person name="Duong T.A."/>
            <person name="Gao Y."/>
            <person name="Hammerbacher A."/>
            <person name="Kikkert J.R."/>
            <person name="Li Y."/>
            <person name="Li H."/>
            <person name="Li K."/>
            <person name="Li Q."/>
            <person name="Liu X."/>
            <person name="Ma X."/>
            <person name="Naidoo K."/>
            <person name="Pethybridge S.J."/>
            <person name="Sun J."/>
            <person name="Steenkamp E.T."/>
            <person name="van der Nest M.A."/>
            <person name="van Wyk S."/>
            <person name="Wingfield M.J."/>
            <person name="Xiong C."/>
            <person name="Yue Q."/>
            <person name="Zhang X."/>
        </authorList>
    </citation>
    <scope>NUCLEOTIDE SEQUENCE [LARGE SCALE GENOMIC DNA]</scope>
    <source>
        <strain evidence="2 3">DSM 5745</strain>
    </source>
</reference>
<gene>
    <name evidence="2" type="ORF">DSM5745_03703</name>
</gene>
<name>A0A3D8SLK3_9EURO</name>
<evidence type="ECO:0000313" key="3">
    <source>
        <dbReference type="Proteomes" id="UP000256690"/>
    </source>
</evidence>
<keyword evidence="1" id="KW-0472">Membrane</keyword>
<dbReference type="Proteomes" id="UP000256690">
    <property type="component" value="Unassembled WGS sequence"/>
</dbReference>
<accession>A0A3D8SLK3</accession>
<dbReference type="GeneID" id="38114073"/>
<feature type="transmembrane region" description="Helical" evidence="1">
    <location>
        <begin position="424"/>
        <end position="442"/>
    </location>
</feature>